<name>A0A291B8L7_9GAMM</name>
<gene>
    <name evidence="1" type="ORF">BTN50_0841</name>
</gene>
<accession>A0A291B8L7</accession>
<organism evidence="1 2">
    <name type="scientific">Candidatus Enterovibrio altilux</name>
    <dbReference type="NCBI Taxonomy" id="1927128"/>
    <lineage>
        <taxon>Bacteria</taxon>
        <taxon>Pseudomonadati</taxon>
        <taxon>Pseudomonadota</taxon>
        <taxon>Gammaproteobacteria</taxon>
        <taxon>Vibrionales</taxon>
        <taxon>Vibrionaceae</taxon>
        <taxon>Enterovibrio</taxon>
    </lineage>
</organism>
<evidence type="ECO:0000313" key="2">
    <source>
        <dbReference type="Proteomes" id="UP000218160"/>
    </source>
</evidence>
<reference evidence="2" key="1">
    <citation type="submission" date="2017-04" db="EMBL/GenBank/DDBJ databases">
        <title>Genome evolution of the luminous symbionts of deep sea anglerfish.</title>
        <authorList>
            <person name="Hendry T.A."/>
        </authorList>
    </citation>
    <scope>NUCLEOTIDE SEQUENCE [LARGE SCALE GENOMIC DNA]</scope>
</reference>
<keyword evidence="2" id="KW-1185">Reference proteome</keyword>
<dbReference type="AlphaFoldDB" id="A0A291B8L7"/>
<dbReference type="EMBL" id="CP020660">
    <property type="protein sequence ID" value="ATF09349.1"/>
    <property type="molecule type" value="Genomic_DNA"/>
</dbReference>
<proteinExistence type="predicted"/>
<dbReference type="KEGG" id="elux:BTN50_0841"/>
<evidence type="ECO:0000313" key="1">
    <source>
        <dbReference type="EMBL" id="ATF09349.1"/>
    </source>
</evidence>
<dbReference type="Proteomes" id="UP000218160">
    <property type="component" value="Chromosome 1"/>
</dbReference>
<protein>
    <submittedName>
        <fullName evidence="1">Mobile element protein</fullName>
    </submittedName>
</protein>
<sequence length="55" mass="6286">MRSLAATAMVRVKKLLRGTLSLREYKAKASETYALMKVLNKMTELSILKMQLIIE</sequence>